<dbReference type="RefSeq" id="WP_143121802.1">
    <property type="nucleotide sequence ID" value="NZ_FOUP01000033.1"/>
</dbReference>
<evidence type="ECO:0000313" key="4">
    <source>
        <dbReference type="Proteomes" id="UP000199398"/>
    </source>
</evidence>
<dbReference type="STRING" id="455193.SAMN05421805_13310"/>
<dbReference type="AlphaFoldDB" id="A0A1I5LSP0"/>
<reference evidence="3 4" key="1">
    <citation type="submission" date="2016-10" db="EMBL/GenBank/DDBJ databases">
        <authorList>
            <person name="de Groot N.N."/>
        </authorList>
    </citation>
    <scope>NUCLEOTIDE SEQUENCE [LARGE SCALE GENOMIC DNA]</scope>
    <source>
        <strain evidence="3 4">CPCC 201259</strain>
    </source>
</reference>
<evidence type="ECO:0000313" key="2">
    <source>
        <dbReference type="EMBL" id="RKT87332.1"/>
    </source>
</evidence>
<name>A0A1I5LSP0_9PSEU</name>
<feature type="region of interest" description="Disordered" evidence="1">
    <location>
        <begin position="34"/>
        <end position="61"/>
    </location>
</feature>
<dbReference type="Proteomes" id="UP000270697">
    <property type="component" value="Unassembled WGS sequence"/>
</dbReference>
<dbReference type="EMBL" id="FOUP01000033">
    <property type="protein sequence ID" value="SFP00338.1"/>
    <property type="molecule type" value="Genomic_DNA"/>
</dbReference>
<dbReference type="OrthoDB" id="3700106at2"/>
<feature type="compositionally biased region" description="Polar residues" evidence="1">
    <location>
        <begin position="47"/>
        <end position="61"/>
    </location>
</feature>
<organism evidence="3 4">
    <name type="scientific">Saccharopolyspora antimicrobica</name>
    <dbReference type="NCBI Taxonomy" id="455193"/>
    <lineage>
        <taxon>Bacteria</taxon>
        <taxon>Bacillati</taxon>
        <taxon>Actinomycetota</taxon>
        <taxon>Actinomycetes</taxon>
        <taxon>Pseudonocardiales</taxon>
        <taxon>Pseudonocardiaceae</taxon>
        <taxon>Saccharopolyspora</taxon>
    </lineage>
</organism>
<evidence type="ECO:0000313" key="3">
    <source>
        <dbReference type="EMBL" id="SFP00338.1"/>
    </source>
</evidence>
<reference evidence="2 5" key="2">
    <citation type="submission" date="2018-10" db="EMBL/GenBank/DDBJ databases">
        <title>Sequencing the genomes of 1000 actinobacteria strains.</title>
        <authorList>
            <person name="Klenk H.-P."/>
        </authorList>
    </citation>
    <scope>NUCLEOTIDE SEQUENCE [LARGE SCALE GENOMIC DNA]</scope>
    <source>
        <strain evidence="2 5">DSM 45119</strain>
    </source>
</reference>
<protein>
    <submittedName>
        <fullName evidence="3">Uncharacterized protein</fullName>
    </submittedName>
</protein>
<accession>A0A1I5LSP0</accession>
<proteinExistence type="predicted"/>
<dbReference type="Proteomes" id="UP000199398">
    <property type="component" value="Unassembled WGS sequence"/>
</dbReference>
<gene>
    <name evidence="2" type="ORF">ATL45_5740</name>
    <name evidence="3" type="ORF">SAMN05421805_13310</name>
</gene>
<sequence length="339" mass="36544">MHETGDEENETSGKIQNELSGEITSAAQIGNNYGNIIQVTPPPSTDPAKQSSNNEQVEQKTSGRPFIPALIAMGLIWFLISQCGNGQDIPEESDPWPQGVHADVLFDAARESIQACSMAVVLAPVNCPQAHHDVSSAQNVRWVLRGDPMDGARIAYRDEIFYVYGRAVMTVSYRQQWGEPRFSVKIVPFLAKLSADGARLVELEGLDGEPPEPVAKRNHEVSDETVASAMRSAFAECAATPEPAMPPTCPDVGPVPAPSDTPVHWSFDGDPALNTRRAFDQDSGLIEVVGSYAATAQYSDPIFGASSTTHDGNYRASLVIESGALKVLQIEKCLTDCSD</sequence>
<evidence type="ECO:0000313" key="5">
    <source>
        <dbReference type="Proteomes" id="UP000270697"/>
    </source>
</evidence>
<dbReference type="EMBL" id="RBXX01000002">
    <property type="protein sequence ID" value="RKT87332.1"/>
    <property type="molecule type" value="Genomic_DNA"/>
</dbReference>
<keyword evidence="5" id="KW-1185">Reference proteome</keyword>
<evidence type="ECO:0000256" key="1">
    <source>
        <dbReference type="SAM" id="MobiDB-lite"/>
    </source>
</evidence>